<keyword evidence="4" id="KW-0406">Ion transport</keyword>
<comment type="caution">
    <text evidence="4">Lacks conserved residue(s) required for the propagation of feature annotation.</text>
</comment>
<evidence type="ECO:0000256" key="2">
    <source>
        <dbReference type="ARBA" id="ARBA00022989"/>
    </source>
</evidence>
<comment type="caution">
    <text evidence="5">The sequence shown here is derived from an EMBL/GenBank/DDBJ whole genome shotgun (WGS) entry which is preliminary data.</text>
</comment>
<evidence type="ECO:0000313" key="6">
    <source>
        <dbReference type="Proteomes" id="UP001303046"/>
    </source>
</evidence>
<reference evidence="5 6" key="1">
    <citation type="submission" date="2023-08" db="EMBL/GenBank/DDBJ databases">
        <title>A Necator americanus chromosomal reference genome.</title>
        <authorList>
            <person name="Ilik V."/>
            <person name="Petrzelkova K.J."/>
            <person name="Pardy F."/>
            <person name="Fuh T."/>
            <person name="Niatou-Singa F.S."/>
            <person name="Gouil Q."/>
            <person name="Baker L."/>
            <person name="Ritchie M.E."/>
            <person name="Jex A.R."/>
            <person name="Gazzola D."/>
            <person name="Li H."/>
            <person name="Toshio Fujiwara R."/>
            <person name="Zhan B."/>
            <person name="Aroian R.V."/>
            <person name="Pafco B."/>
            <person name="Schwarz E.M."/>
        </authorList>
    </citation>
    <scope>NUCLEOTIDE SEQUENCE [LARGE SCALE GENOMIC DNA]</scope>
    <source>
        <strain evidence="5 6">Aroian</strain>
        <tissue evidence="5">Whole animal</tissue>
    </source>
</reference>
<name>A0ABR1BMJ6_NECAM</name>
<keyword evidence="3 4" id="KW-0472">Membrane</keyword>
<feature type="transmembrane region" description="Helical" evidence="4">
    <location>
        <begin position="6"/>
        <end position="22"/>
    </location>
</feature>
<feature type="transmembrane region" description="Helical" evidence="4">
    <location>
        <begin position="230"/>
        <end position="249"/>
    </location>
</feature>
<dbReference type="EMBL" id="JAVFWL010000001">
    <property type="protein sequence ID" value="KAK6727669.1"/>
    <property type="molecule type" value="Genomic_DNA"/>
</dbReference>
<proteinExistence type="inferred from homology"/>
<keyword evidence="6" id="KW-1185">Reference proteome</keyword>
<evidence type="ECO:0000256" key="4">
    <source>
        <dbReference type="RuleBase" id="RU367022"/>
    </source>
</evidence>
<organism evidence="5 6">
    <name type="scientific">Necator americanus</name>
    <name type="common">Human hookworm</name>
    <dbReference type="NCBI Taxonomy" id="51031"/>
    <lineage>
        <taxon>Eukaryota</taxon>
        <taxon>Metazoa</taxon>
        <taxon>Ecdysozoa</taxon>
        <taxon>Nematoda</taxon>
        <taxon>Chromadorea</taxon>
        <taxon>Rhabditida</taxon>
        <taxon>Rhabditina</taxon>
        <taxon>Rhabditomorpha</taxon>
        <taxon>Strongyloidea</taxon>
        <taxon>Ancylostomatidae</taxon>
        <taxon>Bunostominae</taxon>
        <taxon>Necator</taxon>
    </lineage>
</organism>
<protein>
    <recommendedName>
        <fullName evidence="4">Copper transport protein</fullName>
    </recommendedName>
</protein>
<keyword evidence="1 4" id="KW-0812">Transmembrane</keyword>
<feature type="transmembrane region" description="Helical" evidence="4">
    <location>
        <begin position="122"/>
        <end position="142"/>
    </location>
</feature>
<sequence length="262" mass="30188">MIWTCFVVMAMGVLLEFVRYVRWRFELQSRKDIQLYTSYLSRLFSFSHFLQTSCFAVQLVLSYLLMLIFMTFSVWLGLSVCIGAEALSKEQNNKGWKMMMKMYFHFRMQEPILFREWMATNMTGYVFSCIGVAIIASLYEVIKFLRSGLERRVNKQDLCGCDSETAALHGEKVAMGMPCGTTPENRKTELPFLPSNLKRATHIASSSIYFVQMFIAYSLMMISMTYNVPIFISMIIGHVLAFFLLGPLISVQEYDRLGDCCG</sequence>
<dbReference type="Proteomes" id="UP001303046">
    <property type="component" value="Unassembled WGS sequence"/>
</dbReference>
<feature type="transmembrane region" description="Helical" evidence="4">
    <location>
        <begin position="207"/>
        <end position="224"/>
    </location>
</feature>
<dbReference type="Pfam" id="PF04145">
    <property type="entry name" value="Ctr"/>
    <property type="match status" value="2"/>
</dbReference>
<dbReference type="PANTHER" id="PTHR12483:SF43">
    <property type="entry name" value="COPPER TRANSPORT PROTEIN"/>
    <property type="match status" value="1"/>
</dbReference>
<accession>A0ABR1BMJ6</accession>
<comment type="subcellular location">
    <subcellularLocation>
        <location evidence="4">Membrane</location>
        <topology evidence="4">Multi-pass membrane protein</topology>
    </subcellularLocation>
</comment>
<keyword evidence="4" id="KW-0813">Transport</keyword>
<dbReference type="PANTHER" id="PTHR12483">
    <property type="entry name" value="SOLUTE CARRIER FAMILY 31 COPPER TRANSPORTERS"/>
    <property type="match status" value="1"/>
</dbReference>
<comment type="similarity">
    <text evidence="4">Belongs to the copper transporter (Ctr) (TC 1.A.56) family. SLC31A subfamily.</text>
</comment>
<dbReference type="InterPro" id="IPR007274">
    <property type="entry name" value="Cop_transporter"/>
</dbReference>
<gene>
    <name evidence="5" type="primary">Necator_chrI.g1516</name>
    <name evidence="5" type="ORF">RB195_005390</name>
</gene>
<keyword evidence="2 4" id="KW-1133">Transmembrane helix</keyword>
<keyword evidence="4" id="KW-0186">Copper</keyword>
<evidence type="ECO:0000256" key="3">
    <source>
        <dbReference type="ARBA" id="ARBA00023136"/>
    </source>
</evidence>
<evidence type="ECO:0000313" key="5">
    <source>
        <dbReference type="EMBL" id="KAK6727669.1"/>
    </source>
</evidence>
<evidence type="ECO:0000256" key="1">
    <source>
        <dbReference type="ARBA" id="ARBA00022692"/>
    </source>
</evidence>
<keyword evidence="4" id="KW-0187">Copper transport</keyword>